<protein>
    <submittedName>
        <fullName evidence="4">Uncharacterized conserved protein</fullName>
    </submittedName>
</protein>
<dbReference type="Pfam" id="PF06742">
    <property type="entry name" value="DUF1214"/>
    <property type="match status" value="1"/>
</dbReference>
<dbReference type="PANTHER" id="PTHR36509:SF2">
    <property type="entry name" value="BLL3101 PROTEIN"/>
    <property type="match status" value="1"/>
</dbReference>
<dbReference type="InterPro" id="IPR010679">
    <property type="entry name" value="DUF1254"/>
</dbReference>
<dbReference type="OrthoDB" id="9777345at2"/>
<dbReference type="InterPro" id="IPR037049">
    <property type="entry name" value="DUF1214_C_sf"/>
</dbReference>
<sequence length="468" mass="51278">MTLSKLKLAAVAMAAVLLAPAANGADVTPEEARAIAKEAYIYGFPIVDNYRVSYAYFVDKADPGFKAPWNQIANIARVFTPADTAVQTANSDTPYSWLGMDLRAEPIVLTLPAIEKDRYFSVQLIDAYTQNFDYMGSRTTGNDGGVFVVAGPNWKGETPEGVTKVFHSETDLGIAVYRTQLFNPGDIDNVKKIQAGYKVETLSSFLGQPAPAALPAIDFLKPLTPEEEKNSPAFFDILNFALGYAPTVPSEVELMERFAKIGVGPGKTFDRASLSPDMKSAIEGGMADAWAEFDTFQKDKIDTGKVTSGDLFGTRAFLKNNYLYRMAGAVLGIYGNSKLEAIYPVLALDSKGQKLDGANRYVVHFPAGQLPPVNAFWSLTMYELPASLLVANPIDRYLLNSTMLSQFVKDADGGVTFYFQNESPGKDKEANWLPAPKGPFWIINRLYWPKEAALDGKWKAPTAERVTD</sequence>
<evidence type="ECO:0000259" key="2">
    <source>
        <dbReference type="Pfam" id="PF06742"/>
    </source>
</evidence>
<feature type="domain" description="DUF1214" evidence="2">
    <location>
        <begin position="340"/>
        <end position="451"/>
    </location>
</feature>
<dbReference type="SUPFAM" id="SSF160935">
    <property type="entry name" value="VPA0735-like"/>
    <property type="match status" value="1"/>
</dbReference>
<keyword evidence="5" id="KW-1185">Reference proteome</keyword>
<evidence type="ECO:0000313" key="4">
    <source>
        <dbReference type="EMBL" id="SDB45375.1"/>
    </source>
</evidence>
<dbReference type="InterPro" id="IPR010621">
    <property type="entry name" value="DUF1214"/>
</dbReference>
<dbReference type="Gene3D" id="2.60.120.600">
    <property type="entry name" value="Domain of unknown function DUF1214, C-terminal domain"/>
    <property type="match status" value="1"/>
</dbReference>
<dbReference type="PANTHER" id="PTHR36509">
    <property type="entry name" value="BLL3101 PROTEIN"/>
    <property type="match status" value="1"/>
</dbReference>
<keyword evidence="1" id="KW-0732">Signal</keyword>
<feature type="chain" id="PRO_5011792269" evidence="1">
    <location>
        <begin position="25"/>
        <end position="468"/>
    </location>
</feature>
<reference evidence="4 5" key="1">
    <citation type="submission" date="2016-10" db="EMBL/GenBank/DDBJ databases">
        <authorList>
            <person name="de Groot N.N."/>
        </authorList>
    </citation>
    <scope>NUCLEOTIDE SEQUENCE [LARGE SCALE GENOMIC DNA]</scope>
    <source>
        <strain evidence="4 5">ATCC 35022</strain>
    </source>
</reference>
<organism evidence="4 5">
    <name type="scientific">Bauldia litoralis</name>
    <dbReference type="NCBI Taxonomy" id="665467"/>
    <lineage>
        <taxon>Bacteria</taxon>
        <taxon>Pseudomonadati</taxon>
        <taxon>Pseudomonadota</taxon>
        <taxon>Alphaproteobacteria</taxon>
        <taxon>Hyphomicrobiales</taxon>
        <taxon>Kaistiaceae</taxon>
        <taxon>Bauldia</taxon>
    </lineage>
</organism>
<dbReference type="Proteomes" id="UP000199071">
    <property type="component" value="Unassembled WGS sequence"/>
</dbReference>
<feature type="signal peptide" evidence="1">
    <location>
        <begin position="1"/>
        <end position="24"/>
    </location>
</feature>
<dbReference type="InterPro" id="IPR037050">
    <property type="entry name" value="DUF1254_sf"/>
</dbReference>
<dbReference type="AlphaFoldDB" id="A0A1G6DKL8"/>
<name>A0A1G6DKL8_9HYPH</name>
<dbReference type="STRING" id="665467.SAMN02982931_03503"/>
<dbReference type="Gene3D" id="2.60.40.1610">
    <property type="entry name" value="Domain of unknown function DUF1254"/>
    <property type="match status" value="1"/>
</dbReference>
<feature type="domain" description="DUF1254" evidence="3">
    <location>
        <begin position="70"/>
        <end position="200"/>
    </location>
</feature>
<gene>
    <name evidence="4" type="ORF">SAMN02982931_03503</name>
</gene>
<accession>A0A1G6DKL8</accession>
<evidence type="ECO:0000256" key="1">
    <source>
        <dbReference type="SAM" id="SignalP"/>
    </source>
</evidence>
<dbReference type="Pfam" id="PF06863">
    <property type="entry name" value="DUF1254"/>
    <property type="match status" value="1"/>
</dbReference>
<proteinExistence type="predicted"/>
<evidence type="ECO:0000313" key="5">
    <source>
        <dbReference type="Proteomes" id="UP000199071"/>
    </source>
</evidence>
<dbReference type="EMBL" id="FMXQ01000007">
    <property type="protein sequence ID" value="SDB45375.1"/>
    <property type="molecule type" value="Genomic_DNA"/>
</dbReference>
<evidence type="ECO:0000259" key="3">
    <source>
        <dbReference type="Pfam" id="PF06863"/>
    </source>
</evidence>